<reference evidence="2" key="1">
    <citation type="submission" date="2020-04" db="EMBL/GenBank/DDBJ databases">
        <authorList>
            <person name="Chiriac C."/>
            <person name="Salcher M."/>
            <person name="Ghai R."/>
            <person name="Kavagutti S V."/>
        </authorList>
    </citation>
    <scope>NUCLEOTIDE SEQUENCE</scope>
</reference>
<name>A0A6J5MUM4_9CAUD</name>
<gene>
    <name evidence="2" type="ORF">UFOVP558_20</name>
</gene>
<dbReference type="EMBL" id="LR796527">
    <property type="protein sequence ID" value="CAB4149701.1"/>
    <property type="molecule type" value="Genomic_DNA"/>
</dbReference>
<proteinExistence type="predicted"/>
<evidence type="ECO:0000313" key="2">
    <source>
        <dbReference type="EMBL" id="CAB4149701.1"/>
    </source>
</evidence>
<dbReference type="NCBIfam" id="TIGR01641">
    <property type="entry name" value="phageSPP1_gp7"/>
    <property type="match status" value="1"/>
</dbReference>
<accession>A0A6J5MUM4</accession>
<dbReference type="InterPro" id="IPR006528">
    <property type="entry name" value="Phage_head_morphogenesis_dom"/>
</dbReference>
<evidence type="ECO:0000259" key="1">
    <source>
        <dbReference type="Pfam" id="PF04233"/>
    </source>
</evidence>
<feature type="domain" description="Phage head morphogenesis" evidence="1">
    <location>
        <begin position="169"/>
        <end position="258"/>
    </location>
</feature>
<sequence length="268" mass="29649">MVGKTFRSIAFDAKKKARADKKDKFKSSDRAEKQFYRQLKKVAQYSGHIVDNYVDGVEIKDVAKMMKALEQYAKQLEPWAVRQSSKLLEQVSKSNKRAYQNNSKAMGAALRSGVAESDDGAVALSLLYEQVDLIKSLPTEAGLRAQRIAAENFLNGTRAMPDPSVVARLKQEMEMTTEVAVNRAKLIARTETARANASFVQARAAAVGVTHYVWRTTMDGAERHSHAKMNGKVVPYAKPPTLSDGTTGHAGTFPNCRCWQDPVLPDID</sequence>
<dbReference type="Pfam" id="PF04233">
    <property type="entry name" value="Phage_Mu_F"/>
    <property type="match status" value="1"/>
</dbReference>
<protein>
    <submittedName>
        <fullName evidence="2">Phage head morphogenesis domain</fullName>
    </submittedName>
</protein>
<organism evidence="2">
    <name type="scientific">uncultured Caudovirales phage</name>
    <dbReference type="NCBI Taxonomy" id="2100421"/>
    <lineage>
        <taxon>Viruses</taxon>
        <taxon>Duplodnaviria</taxon>
        <taxon>Heunggongvirae</taxon>
        <taxon>Uroviricota</taxon>
        <taxon>Caudoviricetes</taxon>
        <taxon>Peduoviridae</taxon>
        <taxon>Maltschvirus</taxon>
        <taxon>Maltschvirus maltsch</taxon>
    </lineage>
</organism>